<dbReference type="InterPro" id="IPR049874">
    <property type="entry name" value="ROK_cs"/>
</dbReference>
<dbReference type="PANTHER" id="PTHR18964">
    <property type="entry name" value="ROK (REPRESSOR, ORF, KINASE) FAMILY"/>
    <property type="match status" value="1"/>
</dbReference>
<dbReference type="Gene3D" id="1.10.10.10">
    <property type="entry name" value="Winged helix-like DNA-binding domain superfamily/Winged helix DNA-binding domain"/>
    <property type="match status" value="1"/>
</dbReference>
<dbReference type="InterPro" id="IPR043129">
    <property type="entry name" value="ATPase_NBD"/>
</dbReference>
<dbReference type="Gene3D" id="3.30.420.40">
    <property type="match status" value="2"/>
</dbReference>
<proteinExistence type="inferred from homology"/>
<dbReference type="PANTHER" id="PTHR18964:SF149">
    <property type="entry name" value="BIFUNCTIONAL UDP-N-ACETYLGLUCOSAMINE 2-EPIMERASE_N-ACETYLMANNOSAMINE KINASE"/>
    <property type="match status" value="1"/>
</dbReference>
<sequence length="411" mass="43902">MMLLVCQKFPGAMFDEFWPGGLQLGLLVELTNRMTTLRREWNLLSHGSAVLPSHGRQQNLSLVLQTLLEQGPQSRAALSRATGLTRVTVSELVAELLQRSHVIEVGQQEGKRPGKPATLVDLNRPGLRIVGVDLSGILPFKAAIMDLDGQLLKTFTLTDNDAGATGERAIEQLLELLHQALGACTEPVLGIGIGTPGIITDQGVVKTAEKFGWKDLDLRGRVQQDTRIATHVLNDADCAILAEHTFGQGSEHMMLLRLGRGVGCGVITHNTLVRGSGFAAGELGHVRHDAADRTPCACGNFGCLEARASVPAIRQAIAEGQSAAQAGAQAAQALASAIAPLISVLDIRNVVFTGTPEVVHEDMAEWLLGALRQRTDTAHAENFTLGISEDPEHLVLRGTAVNVLFHQLGIS</sequence>
<evidence type="ECO:0000313" key="2">
    <source>
        <dbReference type="EMBL" id="QIV87849.1"/>
    </source>
</evidence>
<dbReference type="InterPro" id="IPR036390">
    <property type="entry name" value="WH_DNA-bd_sf"/>
</dbReference>
<dbReference type="InterPro" id="IPR036388">
    <property type="entry name" value="WH-like_DNA-bd_sf"/>
</dbReference>
<comment type="similarity">
    <text evidence="1">Belongs to the ROK (NagC/XylR) family.</text>
</comment>
<reference evidence="2 3" key="1">
    <citation type="submission" date="2018-09" db="EMBL/GenBank/DDBJ databases">
        <title>Glutamicibacter mishrai S5-52T (LMG 29155T = KCTC 39846T).</title>
        <authorList>
            <person name="Das S.K."/>
        </authorList>
    </citation>
    <scope>NUCLEOTIDE SEQUENCE [LARGE SCALE GENOMIC DNA]</scope>
    <source>
        <strain evidence="2 3">S5-52</strain>
    </source>
</reference>
<dbReference type="InterPro" id="IPR000600">
    <property type="entry name" value="ROK"/>
</dbReference>
<organism evidence="2 3">
    <name type="scientific">Glutamicibacter mishrai</name>
    <dbReference type="NCBI Taxonomy" id="1775880"/>
    <lineage>
        <taxon>Bacteria</taxon>
        <taxon>Bacillati</taxon>
        <taxon>Actinomycetota</taxon>
        <taxon>Actinomycetes</taxon>
        <taxon>Micrococcales</taxon>
        <taxon>Micrococcaceae</taxon>
        <taxon>Glutamicibacter</taxon>
    </lineage>
</organism>
<name>A0A6H0SN39_9MICC</name>
<dbReference type="PROSITE" id="PS01125">
    <property type="entry name" value="ROK"/>
    <property type="match status" value="1"/>
</dbReference>
<evidence type="ECO:0000313" key="3">
    <source>
        <dbReference type="Proteomes" id="UP000502331"/>
    </source>
</evidence>
<dbReference type="Pfam" id="PF00480">
    <property type="entry name" value="ROK"/>
    <property type="match status" value="1"/>
</dbReference>
<protein>
    <submittedName>
        <fullName evidence="2">ROK family protein</fullName>
    </submittedName>
</protein>
<evidence type="ECO:0000256" key="1">
    <source>
        <dbReference type="ARBA" id="ARBA00006479"/>
    </source>
</evidence>
<dbReference type="EMBL" id="CP032549">
    <property type="protein sequence ID" value="QIV87849.1"/>
    <property type="molecule type" value="Genomic_DNA"/>
</dbReference>
<accession>A0A6H0SN39</accession>
<keyword evidence="3" id="KW-1185">Reference proteome</keyword>
<dbReference type="AlphaFoldDB" id="A0A6H0SN39"/>
<dbReference type="SUPFAM" id="SSF53067">
    <property type="entry name" value="Actin-like ATPase domain"/>
    <property type="match status" value="1"/>
</dbReference>
<gene>
    <name evidence="2" type="ORF">D3791_12475</name>
</gene>
<dbReference type="SUPFAM" id="SSF46785">
    <property type="entry name" value="Winged helix' DNA-binding domain"/>
    <property type="match status" value="1"/>
</dbReference>
<dbReference type="Proteomes" id="UP000502331">
    <property type="component" value="Chromosome"/>
</dbReference>